<accession>A0ABW5P7G5</accession>
<keyword evidence="1" id="KW-0472">Membrane</keyword>
<dbReference type="RefSeq" id="WP_377599432.1">
    <property type="nucleotide sequence ID" value="NZ_JBHUME010000002.1"/>
</dbReference>
<dbReference type="EMBL" id="JBHUME010000002">
    <property type="protein sequence ID" value="MFD2611108.1"/>
    <property type="molecule type" value="Genomic_DNA"/>
</dbReference>
<evidence type="ECO:0008006" key="4">
    <source>
        <dbReference type="Google" id="ProtNLM"/>
    </source>
</evidence>
<feature type="transmembrane region" description="Helical" evidence="1">
    <location>
        <begin position="49"/>
        <end position="72"/>
    </location>
</feature>
<feature type="transmembrane region" description="Helical" evidence="1">
    <location>
        <begin position="21"/>
        <end position="43"/>
    </location>
</feature>
<evidence type="ECO:0000256" key="1">
    <source>
        <dbReference type="SAM" id="Phobius"/>
    </source>
</evidence>
<keyword evidence="1" id="KW-0812">Transmembrane</keyword>
<gene>
    <name evidence="2" type="ORF">ACFSUF_01565</name>
</gene>
<reference evidence="3" key="1">
    <citation type="journal article" date="2019" name="Int. J. Syst. Evol. Microbiol.">
        <title>The Global Catalogue of Microorganisms (GCM) 10K type strain sequencing project: providing services to taxonomists for standard genome sequencing and annotation.</title>
        <authorList>
            <consortium name="The Broad Institute Genomics Platform"/>
            <consortium name="The Broad Institute Genome Sequencing Center for Infectious Disease"/>
            <person name="Wu L."/>
            <person name="Ma J."/>
        </authorList>
    </citation>
    <scope>NUCLEOTIDE SEQUENCE [LARGE SCALE GENOMIC DNA]</scope>
    <source>
        <strain evidence="3">KCTC 3950</strain>
    </source>
</reference>
<keyword evidence="3" id="KW-1185">Reference proteome</keyword>
<evidence type="ECO:0000313" key="2">
    <source>
        <dbReference type="EMBL" id="MFD2611108.1"/>
    </source>
</evidence>
<protein>
    <recommendedName>
        <fullName evidence="4">TM2 domain-containing protein</fullName>
    </recommendedName>
</protein>
<proteinExistence type="predicted"/>
<name>A0ABW5P7G5_9BACL</name>
<keyword evidence="1" id="KW-1133">Transmembrane helix</keyword>
<dbReference type="Proteomes" id="UP001597541">
    <property type="component" value="Unassembled WGS sequence"/>
</dbReference>
<organism evidence="2 3">
    <name type="scientific">Paenibacillus gansuensis</name>
    <dbReference type="NCBI Taxonomy" id="306542"/>
    <lineage>
        <taxon>Bacteria</taxon>
        <taxon>Bacillati</taxon>
        <taxon>Bacillota</taxon>
        <taxon>Bacilli</taxon>
        <taxon>Bacillales</taxon>
        <taxon>Paenibacillaceae</taxon>
        <taxon>Paenibacillus</taxon>
    </lineage>
</organism>
<feature type="transmembrane region" description="Helical" evidence="1">
    <location>
        <begin position="84"/>
        <end position="106"/>
    </location>
</feature>
<comment type="caution">
    <text evidence="2">The sequence shown here is derived from an EMBL/GenBank/DDBJ whole genome shotgun (WGS) entry which is preliminary data.</text>
</comment>
<evidence type="ECO:0000313" key="3">
    <source>
        <dbReference type="Proteomes" id="UP001597541"/>
    </source>
</evidence>
<sequence>MSVYQAVGCFLSLIPGAGQFYLGRMAAGTFYAGMHGLLLYFYLQAEGSNMLVVAPLGFLVYAAGMLDYVYLSRKQPIRIGIIRSAARGLAGVCVFFMICTTSFFVYQIPQFFHNTVEESVQERIQKYLENKYGHPFEFVSITGGISSQRYRAVMYPLNDPGIRFHVTQAYAGSVTFQDQYLKVLWSVQLKSKVNALLRTHFPGSTATVSVLPGGRLNKKAYQYEDILDNPNGEVRQIQVKLSIKKDTSGASTETVYIQKLAELLPELRGLGVRGVPFYVYANGVLIGE</sequence>